<evidence type="ECO:0000313" key="2">
    <source>
        <dbReference type="Proteomes" id="UP001472677"/>
    </source>
</evidence>
<dbReference type="Gene3D" id="3.90.730.10">
    <property type="entry name" value="Ribonuclease T2-like"/>
    <property type="match status" value="1"/>
</dbReference>
<evidence type="ECO:0000313" key="1">
    <source>
        <dbReference type="EMBL" id="KAK8517058.1"/>
    </source>
</evidence>
<reference evidence="1 2" key="1">
    <citation type="journal article" date="2024" name="G3 (Bethesda)">
        <title>Genome assembly of Hibiscus sabdariffa L. provides insights into metabolisms of medicinal natural products.</title>
        <authorList>
            <person name="Kim T."/>
        </authorList>
    </citation>
    <scope>NUCLEOTIDE SEQUENCE [LARGE SCALE GENOMIC DNA]</scope>
    <source>
        <strain evidence="1">TK-2024</strain>
        <tissue evidence="1">Old leaves</tissue>
    </source>
</reference>
<dbReference type="InterPro" id="IPR036430">
    <property type="entry name" value="RNase_T2-like_sf"/>
</dbReference>
<comment type="caution">
    <text evidence="1">The sequence shown here is derived from an EMBL/GenBank/DDBJ whole genome shotgun (WGS) entry which is preliminary data.</text>
</comment>
<name>A0ABR2CE15_9ROSI</name>
<accession>A0ABR2CE15</accession>
<keyword evidence="2" id="KW-1185">Reference proteome</keyword>
<organism evidence="1 2">
    <name type="scientific">Hibiscus sabdariffa</name>
    <name type="common">roselle</name>
    <dbReference type="NCBI Taxonomy" id="183260"/>
    <lineage>
        <taxon>Eukaryota</taxon>
        <taxon>Viridiplantae</taxon>
        <taxon>Streptophyta</taxon>
        <taxon>Embryophyta</taxon>
        <taxon>Tracheophyta</taxon>
        <taxon>Spermatophyta</taxon>
        <taxon>Magnoliopsida</taxon>
        <taxon>eudicotyledons</taxon>
        <taxon>Gunneridae</taxon>
        <taxon>Pentapetalae</taxon>
        <taxon>rosids</taxon>
        <taxon>malvids</taxon>
        <taxon>Malvales</taxon>
        <taxon>Malvaceae</taxon>
        <taxon>Malvoideae</taxon>
        <taxon>Hibiscus</taxon>
    </lineage>
</organism>
<gene>
    <name evidence="1" type="ORF">V6N12_032258</name>
</gene>
<dbReference type="EMBL" id="JBBPBM010000056">
    <property type="protein sequence ID" value="KAK8517058.1"/>
    <property type="molecule type" value="Genomic_DNA"/>
</dbReference>
<protein>
    <submittedName>
        <fullName evidence="1">Uncharacterized protein</fullName>
    </submittedName>
</protein>
<dbReference type="SUPFAM" id="SSF55895">
    <property type="entry name" value="Ribonuclease Rh-like"/>
    <property type="match status" value="1"/>
</dbReference>
<dbReference type="Proteomes" id="UP001472677">
    <property type="component" value="Unassembled WGS sequence"/>
</dbReference>
<proteinExistence type="predicted"/>
<sequence>MGVQPSNTPQLIDTLLATARAYLGVDPEISCRSVGGRRYLTEFRLCFERATPPIQLRNCPNPLVGACVNPQLYVLIP</sequence>